<protein>
    <recommendedName>
        <fullName evidence="3">Pyridoxamine 5'-phosphate oxidase</fullName>
    </recommendedName>
</protein>
<evidence type="ECO:0000313" key="2">
    <source>
        <dbReference type="Proteomes" id="UP000193307"/>
    </source>
</evidence>
<dbReference type="PANTHER" id="PTHR39336">
    <property type="entry name" value="PYRIDOXAMINE PHOSPHATE OXIDASE FAMILY PROTEIN (AFU_ORTHOLOGUE AFUA_6G11440)"/>
    <property type="match status" value="1"/>
</dbReference>
<evidence type="ECO:0008006" key="3">
    <source>
        <dbReference type="Google" id="ProtNLM"/>
    </source>
</evidence>
<proteinExistence type="predicted"/>
<dbReference type="InterPro" id="IPR012349">
    <property type="entry name" value="Split_barrel_FMN-bd"/>
</dbReference>
<dbReference type="Gene3D" id="2.30.110.10">
    <property type="entry name" value="Electron Transport, Fmn-binding Protein, Chain A"/>
    <property type="match status" value="1"/>
</dbReference>
<dbReference type="EMBL" id="FWFW01000003">
    <property type="protein sequence ID" value="SLN32550.1"/>
    <property type="molecule type" value="Genomic_DNA"/>
</dbReference>
<accession>A0A1Y5S948</accession>
<sequence>MAEQFTSLSDDHAAFIARQHMFFCASAAVGARINLTPRSTELLRITGPNEALFLDLVGSSNETAAHMIADGRLTFMFCAVAGPPMIMRLYGTGRTIHRGTDEYQSLIAEHFTQEPVNARQIFVLDFDLVQTSCGYGVPMFEFTRERPSLKNWAKSKTPDEIEAYKRKKNLVSMDGLPTGLKPDDLA</sequence>
<reference evidence="1 2" key="1">
    <citation type="submission" date="2017-03" db="EMBL/GenBank/DDBJ databases">
        <authorList>
            <person name="Afonso C.L."/>
            <person name="Miller P.J."/>
            <person name="Scott M.A."/>
            <person name="Spackman E."/>
            <person name="Goraichik I."/>
            <person name="Dimitrov K.M."/>
            <person name="Suarez D.L."/>
            <person name="Swayne D.E."/>
        </authorList>
    </citation>
    <scope>NUCLEOTIDE SEQUENCE [LARGE SCALE GENOMIC DNA]</scope>
    <source>
        <strain evidence="1 2">CECT 7971</strain>
    </source>
</reference>
<dbReference type="RefSeq" id="WP_085848193.1">
    <property type="nucleotide sequence ID" value="NZ_FNZV01000022.1"/>
</dbReference>
<dbReference type="AlphaFoldDB" id="A0A1Y5S948"/>
<name>A0A1Y5S948_9RHOB</name>
<organism evidence="1 2">
    <name type="scientific">Pacificibacter marinus</name>
    <dbReference type="NCBI Taxonomy" id="658057"/>
    <lineage>
        <taxon>Bacteria</taxon>
        <taxon>Pseudomonadati</taxon>
        <taxon>Pseudomonadota</taxon>
        <taxon>Alphaproteobacteria</taxon>
        <taxon>Rhodobacterales</taxon>
        <taxon>Roseobacteraceae</taxon>
        <taxon>Pacificibacter</taxon>
    </lineage>
</organism>
<dbReference type="OrthoDB" id="115989at2"/>
<dbReference type="Proteomes" id="UP000193307">
    <property type="component" value="Unassembled WGS sequence"/>
</dbReference>
<dbReference type="PANTHER" id="PTHR39336:SF1">
    <property type="entry name" value="PYRIDOXAMINE PHOSPHATE OXIDASE FAMILY PROTEIN (AFU_ORTHOLOGUE AFUA_6G11440)"/>
    <property type="match status" value="1"/>
</dbReference>
<gene>
    <name evidence="1" type="ORF">PAM7971_01310</name>
</gene>
<dbReference type="STRING" id="658057.SAMN04488032_12213"/>
<evidence type="ECO:0000313" key="1">
    <source>
        <dbReference type="EMBL" id="SLN32550.1"/>
    </source>
</evidence>
<keyword evidence="2" id="KW-1185">Reference proteome</keyword>